<protein>
    <submittedName>
        <fullName evidence="2">Uncharacterized protein</fullName>
    </submittedName>
</protein>
<feature type="transmembrane region" description="Helical" evidence="1">
    <location>
        <begin position="120"/>
        <end position="137"/>
    </location>
</feature>
<evidence type="ECO:0000313" key="3">
    <source>
        <dbReference type="Proteomes" id="UP001159428"/>
    </source>
</evidence>
<dbReference type="EMBL" id="CALNXJ010000019">
    <property type="protein sequence ID" value="CAH3123259.1"/>
    <property type="molecule type" value="Genomic_DNA"/>
</dbReference>
<reference evidence="2 3" key="1">
    <citation type="submission" date="2022-05" db="EMBL/GenBank/DDBJ databases">
        <authorList>
            <consortium name="Genoscope - CEA"/>
            <person name="William W."/>
        </authorList>
    </citation>
    <scope>NUCLEOTIDE SEQUENCE [LARGE SCALE GENOMIC DNA]</scope>
</reference>
<sequence length="193" mass="22153">MAEGFPPVNRKVNESTDNRKAPFYDHPVFREISLSNGKINKMKKDEVKKILKERGLDTRLGLFLWALLSVAAENVSNDFGFIRFDKGEIFWKKTKGTAEGTSKDLDNSVIKLPCANRLDLVLFLVYIISLLMARITFKVRLNNFFQCFVLLSRKLWIMMIHSKESLTAFISGLKYINLDQNINSLLSLMAPMI</sequence>
<comment type="caution">
    <text evidence="2">The sequence shown here is derived from an EMBL/GenBank/DDBJ whole genome shotgun (WGS) entry which is preliminary data.</text>
</comment>
<evidence type="ECO:0000313" key="2">
    <source>
        <dbReference type="EMBL" id="CAH3123259.1"/>
    </source>
</evidence>
<keyword evidence="1" id="KW-0812">Transmembrane</keyword>
<keyword evidence="3" id="KW-1185">Reference proteome</keyword>
<accession>A0AAU9WRX6</accession>
<dbReference type="Gene3D" id="1.10.720.30">
    <property type="entry name" value="SAP domain"/>
    <property type="match status" value="1"/>
</dbReference>
<evidence type="ECO:0000256" key="1">
    <source>
        <dbReference type="SAM" id="Phobius"/>
    </source>
</evidence>
<dbReference type="InterPro" id="IPR036361">
    <property type="entry name" value="SAP_dom_sf"/>
</dbReference>
<keyword evidence="1" id="KW-1133">Transmembrane helix</keyword>
<name>A0AAU9WRX6_9CNID</name>
<dbReference type="Proteomes" id="UP001159428">
    <property type="component" value="Unassembled WGS sequence"/>
</dbReference>
<organism evidence="2 3">
    <name type="scientific">Pocillopora meandrina</name>
    <dbReference type="NCBI Taxonomy" id="46732"/>
    <lineage>
        <taxon>Eukaryota</taxon>
        <taxon>Metazoa</taxon>
        <taxon>Cnidaria</taxon>
        <taxon>Anthozoa</taxon>
        <taxon>Hexacorallia</taxon>
        <taxon>Scleractinia</taxon>
        <taxon>Astrocoeniina</taxon>
        <taxon>Pocilloporidae</taxon>
        <taxon>Pocillopora</taxon>
    </lineage>
</organism>
<gene>
    <name evidence="2" type="ORF">PMEA_00009548</name>
</gene>
<dbReference type="AlphaFoldDB" id="A0AAU9WRX6"/>
<keyword evidence="1" id="KW-0472">Membrane</keyword>
<proteinExistence type="predicted"/>